<comment type="caution">
    <text evidence="1">The sequence shown here is derived from an EMBL/GenBank/DDBJ whole genome shotgun (WGS) entry which is preliminary data.</text>
</comment>
<dbReference type="EMBL" id="JACHGW010000003">
    <property type="protein sequence ID" value="MBB6051564.1"/>
    <property type="molecule type" value="Genomic_DNA"/>
</dbReference>
<dbReference type="Proteomes" id="UP000520814">
    <property type="component" value="Unassembled WGS sequence"/>
</dbReference>
<organism evidence="1 2">
    <name type="scientific">Armatimonas rosea</name>
    <dbReference type="NCBI Taxonomy" id="685828"/>
    <lineage>
        <taxon>Bacteria</taxon>
        <taxon>Bacillati</taxon>
        <taxon>Armatimonadota</taxon>
        <taxon>Armatimonadia</taxon>
        <taxon>Armatimonadales</taxon>
        <taxon>Armatimonadaceae</taxon>
        <taxon>Armatimonas</taxon>
    </lineage>
</organism>
<reference evidence="1 2" key="1">
    <citation type="submission" date="2020-08" db="EMBL/GenBank/DDBJ databases">
        <title>Genomic Encyclopedia of Type Strains, Phase IV (KMG-IV): sequencing the most valuable type-strain genomes for metagenomic binning, comparative biology and taxonomic classification.</title>
        <authorList>
            <person name="Goeker M."/>
        </authorList>
    </citation>
    <scope>NUCLEOTIDE SEQUENCE [LARGE SCALE GENOMIC DNA]</scope>
    <source>
        <strain evidence="1 2">DSM 23562</strain>
    </source>
</reference>
<evidence type="ECO:0000313" key="2">
    <source>
        <dbReference type="Proteomes" id="UP000520814"/>
    </source>
</evidence>
<accession>A0A7W9SSV7</accession>
<dbReference type="InterPro" id="IPR018715">
    <property type="entry name" value="DUF2239"/>
</dbReference>
<gene>
    <name evidence="1" type="ORF">HNQ39_003374</name>
</gene>
<sequence length="192" mass="20762">MTTTTSCTAFSGMTRLATGALATVARAVKTTLDTDPTATILVFDNTTSQQVELDLRGSMEEVLARLALPSVPPATPGRPKLGVVAREVTLLPRHWEWLATQPGGASVALRKLVEEARKASAWEDARRQQHEVAYRFLSAIAGDLPGFEEATRALFADNTETFLTHTAAWPVDIREHALMLLGGLPQEPGTLD</sequence>
<protein>
    <recommendedName>
        <fullName evidence="3">DUF2239 family protein</fullName>
    </recommendedName>
</protein>
<evidence type="ECO:0000313" key="1">
    <source>
        <dbReference type="EMBL" id="MBB6051564.1"/>
    </source>
</evidence>
<name>A0A7W9SSV7_ARMRO</name>
<dbReference type="Pfam" id="PF09998">
    <property type="entry name" value="DUF2239"/>
    <property type="match status" value="1"/>
</dbReference>
<dbReference type="RefSeq" id="WP_184198758.1">
    <property type="nucleotide sequence ID" value="NZ_JACHGW010000003.1"/>
</dbReference>
<keyword evidence="2" id="KW-1185">Reference proteome</keyword>
<evidence type="ECO:0008006" key="3">
    <source>
        <dbReference type="Google" id="ProtNLM"/>
    </source>
</evidence>
<proteinExistence type="predicted"/>
<dbReference type="AlphaFoldDB" id="A0A7W9SSV7"/>